<proteinExistence type="predicted"/>
<dbReference type="SUPFAM" id="SSF82199">
    <property type="entry name" value="SET domain"/>
    <property type="match status" value="1"/>
</dbReference>
<name>A0A2S6EYL7_LEGPN</name>
<evidence type="ECO:0000313" key="1">
    <source>
        <dbReference type="EMBL" id="PPK30289.1"/>
    </source>
</evidence>
<organism evidence="1 2">
    <name type="scientific">Legionella pneumophila</name>
    <dbReference type="NCBI Taxonomy" id="446"/>
    <lineage>
        <taxon>Bacteria</taxon>
        <taxon>Pseudomonadati</taxon>
        <taxon>Pseudomonadota</taxon>
        <taxon>Gammaproteobacteria</taxon>
        <taxon>Legionellales</taxon>
        <taxon>Legionellaceae</taxon>
        <taxon>Legionella</taxon>
    </lineage>
</organism>
<accession>A0A2S6EYL7</accession>
<evidence type="ECO:0000313" key="2">
    <source>
        <dbReference type="Proteomes" id="UP000239239"/>
    </source>
</evidence>
<dbReference type="AlphaFoldDB" id="A0A2S6EYL7"/>
<dbReference type="EMBL" id="PQWY01000012">
    <property type="protein sequence ID" value="PPK30289.1"/>
    <property type="molecule type" value="Genomic_DNA"/>
</dbReference>
<dbReference type="RefSeq" id="WP_027227808.1">
    <property type="nucleotide sequence ID" value="NZ_CP017601.1"/>
</dbReference>
<dbReference type="Proteomes" id="UP000239239">
    <property type="component" value="Unassembled WGS sequence"/>
</dbReference>
<dbReference type="Pfam" id="PF00856">
    <property type="entry name" value="SET"/>
    <property type="match status" value="1"/>
</dbReference>
<comment type="caution">
    <text evidence="1">The sequence shown here is derived from an EMBL/GenBank/DDBJ whole genome shotgun (WGS) entry which is preliminary data.</text>
</comment>
<dbReference type="SMART" id="SM00317">
    <property type="entry name" value="SET"/>
    <property type="match status" value="1"/>
</dbReference>
<dbReference type="InterPro" id="IPR001214">
    <property type="entry name" value="SET_dom"/>
</dbReference>
<dbReference type="Gene3D" id="2.170.270.10">
    <property type="entry name" value="SET domain"/>
    <property type="match status" value="1"/>
</dbReference>
<reference evidence="1 2" key="1">
    <citation type="submission" date="2018-02" db="EMBL/GenBank/DDBJ databases">
        <title>Draft genome sequences of four Legionella pneumophila clinical strains isolated in Ontario.</title>
        <authorList>
            <person name="Fortuna A."/>
            <person name="Ramnarine R."/>
            <person name="Li A."/>
            <person name="Frantz C."/>
            <person name="Mallo G."/>
        </authorList>
    </citation>
    <scope>NUCLEOTIDE SEQUENCE [LARGE SCALE GENOMIC DNA]</scope>
    <source>
        <strain evidence="1 2">LG61</strain>
    </source>
</reference>
<gene>
    <name evidence="1" type="ORF">C3928_09490</name>
</gene>
<sequence>MVQIILTNQNPKFSNQTVTIDILSRQCLFSDNNHKFQLQELYTKSDFIHPLLNEPYSAINNYFFHYEYSTLDELFYAAIYVYSILIHVDNPAACVFKLTPTKDFSNHQDNDAIYFSIHPNKKALEIITIEQLNKLLSQILGMPFKYTDTILIDDTFTVKDLPPSVNGDLLYCYDKELIKFLKQATDLNRFELRYIKPGIDFGLYSKTLIKKGESLALYTGMKTVRKPTDLCYTFLPRNDTLNLYTDAKFLGNITRFINHAPDAKKNEQLDANSLLTANCIALPLSIHGIELCLFQAKTDILPGEQILCDYGTKFFSDSKPLRFKKNGQIYTKFKKTRINLTRYKIIHYRIMANCGVRAAQKYLLIRLLMIFLVVFVVVFIFNNWNTKPFE</sequence>
<dbReference type="OrthoDB" id="5652580at2"/>
<dbReference type="PROSITE" id="PS50280">
    <property type="entry name" value="SET"/>
    <property type="match status" value="1"/>
</dbReference>
<dbReference type="InterPro" id="IPR046341">
    <property type="entry name" value="SET_dom_sf"/>
</dbReference>
<protein>
    <submittedName>
        <fullName evidence="1">SET domain-containing protein</fullName>
    </submittedName>
</protein>